<dbReference type="EMBL" id="BLJN01000006">
    <property type="protein sequence ID" value="GFE83475.1"/>
    <property type="molecule type" value="Genomic_DNA"/>
</dbReference>
<name>A0A829YJL1_9GAMM</name>
<dbReference type="Proteomes" id="UP000445000">
    <property type="component" value="Unassembled WGS sequence"/>
</dbReference>
<evidence type="ECO:0000259" key="1">
    <source>
        <dbReference type="Pfam" id="PF05099"/>
    </source>
</evidence>
<dbReference type="Pfam" id="PF05099">
    <property type="entry name" value="TerB"/>
    <property type="match status" value="1"/>
</dbReference>
<dbReference type="InterPro" id="IPR029024">
    <property type="entry name" value="TerB-like"/>
</dbReference>
<sequence>MHVIIAAITALAGLLWAINSLQRSGFSLSSINPFLAYRRWKWSRTYGAKPIYRLERPMDVAAVLLLGIAKADGEITSDQKRELQNLFQSEFEISRDEAADLLLASSHLIRDQIYIVDHLDKILELSAAKFEPSAVSSLLGMMRRIAALDGSINGEQQKLIDATERYFASRQKAAGGKWS</sequence>
<feature type="domain" description="Co-chaperone DjlA N-terminal" evidence="1">
    <location>
        <begin position="61"/>
        <end position="167"/>
    </location>
</feature>
<keyword evidence="3" id="KW-1185">Reference proteome</keyword>
<proteinExistence type="predicted"/>
<organism evidence="2 3">
    <name type="scientific">Steroidobacter agaridevorans</name>
    <dbReference type="NCBI Taxonomy" id="2695856"/>
    <lineage>
        <taxon>Bacteria</taxon>
        <taxon>Pseudomonadati</taxon>
        <taxon>Pseudomonadota</taxon>
        <taxon>Gammaproteobacteria</taxon>
        <taxon>Steroidobacterales</taxon>
        <taxon>Steroidobacteraceae</taxon>
        <taxon>Steroidobacter</taxon>
    </lineage>
</organism>
<dbReference type="Gene3D" id="1.10.3680.10">
    <property type="entry name" value="TerB-like"/>
    <property type="match status" value="1"/>
</dbReference>
<accession>A0A829YJL1</accession>
<dbReference type="CDD" id="cd07177">
    <property type="entry name" value="terB_like"/>
    <property type="match status" value="1"/>
</dbReference>
<evidence type="ECO:0000313" key="2">
    <source>
        <dbReference type="EMBL" id="GFE83475.1"/>
    </source>
</evidence>
<dbReference type="RefSeq" id="WP_161815090.1">
    <property type="nucleotide sequence ID" value="NZ_BLJN01000006.1"/>
</dbReference>
<reference evidence="3" key="1">
    <citation type="submission" date="2020-01" db="EMBL/GenBank/DDBJ databases">
        <title>'Steroidobacter agaridevorans' sp. nov., agar-degrading bacteria isolated from rhizosphere soils.</title>
        <authorList>
            <person name="Ikenaga M."/>
            <person name="Kataoka M."/>
            <person name="Murouchi A."/>
            <person name="Katsuragi S."/>
            <person name="Sakai M."/>
        </authorList>
    </citation>
    <scope>NUCLEOTIDE SEQUENCE [LARGE SCALE GENOMIC DNA]</scope>
    <source>
        <strain evidence="3">YU21-B</strain>
    </source>
</reference>
<gene>
    <name evidence="2" type="ORF">GCM10011487_54750</name>
</gene>
<evidence type="ECO:0000313" key="3">
    <source>
        <dbReference type="Proteomes" id="UP000445000"/>
    </source>
</evidence>
<dbReference type="AlphaFoldDB" id="A0A829YJL1"/>
<protein>
    <recommendedName>
        <fullName evidence="1">Co-chaperone DjlA N-terminal domain-containing protein</fullName>
    </recommendedName>
</protein>
<comment type="caution">
    <text evidence="2">The sequence shown here is derived from an EMBL/GenBank/DDBJ whole genome shotgun (WGS) entry which is preliminary data.</text>
</comment>
<dbReference type="InterPro" id="IPR007791">
    <property type="entry name" value="DjlA_N"/>
</dbReference>
<dbReference type="SUPFAM" id="SSF158682">
    <property type="entry name" value="TerB-like"/>
    <property type="match status" value="1"/>
</dbReference>